<evidence type="ECO:0000256" key="7">
    <source>
        <dbReference type="ARBA" id="ARBA00023242"/>
    </source>
</evidence>
<dbReference type="GO" id="GO:0005634">
    <property type="term" value="C:nucleus"/>
    <property type="evidence" value="ECO:0007669"/>
    <property type="project" value="UniProtKB-SubCell"/>
</dbReference>
<dbReference type="GO" id="GO:0046872">
    <property type="term" value="F:metal ion binding"/>
    <property type="evidence" value="ECO:0007669"/>
    <property type="project" value="UniProtKB-KW"/>
</dbReference>
<comment type="similarity">
    <text evidence="3">Belongs to the HARBI1 family.</text>
</comment>
<keyword evidence="9" id="KW-0255">Endonuclease</keyword>
<sequence>MCQGVIDCTHIKIANPGGDNGEVFRNRKGFFSLNVQVVSGPSREILDIRHPGSNHDNVIFDRSSLRIRIETGNVPGLLLGNNGYACKNYLLTPVLQPVLQPENDQETRYNRAHIRTRNIVERLFGIWKKRFPCLHRGLQTKLDTSVAIICATATLYNIGLRENEDFEDDIVDVDEPIGVRNNPDAHRRLDFRRHFIQQHFRNQ</sequence>
<name>A0AAW1LQU6_POPJA</name>
<keyword evidence="4" id="KW-0540">Nuclease</keyword>
<evidence type="ECO:0000313" key="9">
    <source>
        <dbReference type="EMBL" id="KAK9736295.1"/>
    </source>
</evidence>
<dbReference type="GO" id="GO:0004519">
    <property type="term" value="F:endonuclease activity"/>
    <property type="evidence" value="ECO:0007669"/>
    <property type="project" value="UniProtKB-KW"/>
</dbReference>
<keyword evidence="7" id="KW-0539">Nucleus</keyword>
<keyword evidence="6" id="KW-0378">Hydrolase</keyword>
<dbReference type="InterPro" id="IPR045249">
    <property type="entry name" value="HARBI1-like"/>
</dbReference>
<proteinExistence type="inferred from homology"/>
<keyword evidence="5" id="KW-0479">Metal-binding</keyword>
<dbReference type="PANTHER" id="PTHR22930:SF289">
    <property type="entry name" value="DDE TNP4 DOMAIN-CONTAINING PROTEIN-RELATED"/>
    <property type="match status" value="1"/>
</dbReference>
<evidence type="ECO:0000256" key="6">
    <source>
        <dbReference type="ARBA" id="ARBA00022801"/>
    </source>
</evidence>
<evidence type="ECO:0000256" key="2">
    <source>
        <dbReference type="ARBA" id="ARBA00004123"/>
    </source>
</evidence>
<organism evidence="9 10">
    <name type="scientific">Popillia japonica</name>
    <name type="common">Japanese beetle</name>
    <dbReference type="NCBI Taxonomy" id="7064"/>
    <lineage>
        <taxon>Eukaryota</taxon>
        <taxon>Metazoa</taxon>
        <taxon>Ecdysozoa</taxon>
        <taxon>Arthropoda</taxon>
        <taxon>Hexapoda</taxon>
        <taxon>Insecta</taxon>
        <taxon>Pterygota</taxon>
        <taxon>Neoptera</taxon>
        <taxon>Endopterygota</taxon>
        <taxon>Coleoptera</taxon>
        <taxon>Polyphaga</taxon>
        <taxon>Scarabaeiformia</taxon>
        <taxon>Scarabaeidae</taxon>
        <taxon>Rutelinae</taxon>
        <taxon>Popillia</taxon>
    </lineage>
</organism>
<evidence type="ECO:0000256" key="1">
    <source>
        <dbReference type="ARBA" id="ARBA00001968"/>
    </source>
</evidence>
<dbReference type="GO" id="GO:0016787">
    <property type="term" value="F:hydrolase activity"/>
    <property type="evidence" value="ECO:0007669"/>
    <property type="project" value="UniProtKB-KW"/>
</dbReference>
<reference evidence="9 10" key="1">
    <citation type="journal article" date="2024" name="BMC Genomics">
        <title>De novo assembly and annotation of Popillia japonica's genome with initial clues to its potential as an invasive pest.</title>
        <authorList>
            <person name="Cucini C."/>
            <person name="Boschi S."/>
            <person name="Funari R."/>
            <person name="Cardaioli E."/>
            <person name="Iannotti N."/>
            <person name="Marturano G."/>
            <person name="Paoli F."/>
            <person name="Bruttini M."/>
            <person name="Carapelli A."/>
            <person name="Frati F."/>
            <person name="Nardi F."/>
        </authorList>
    </citation>
    <scope>NUCLEOTIDE SEQUENCE [LARGE SCALE GENOMIC DNA]</scope>
    <source>
        <strain evidence="9">DMR45628</strain>
    </source>
</reference>
<evidence type="ECO:0000259" key="8">
    <source>
        <dbReference type="Pfam" id="PF13359"/>
    </source>
</evidence>
<gene>
    <name evidence="9" type="ORF">QE152_g12614</name>
</gene>
<accession>A0AAW1LQU6</accession>
<protein>
    <submittedName>
        <fullName evidence="9">DDE superfamily endonuclease</fullName>
    </submittedName>
</protein>
<comment type="cofactor">
    <cofactor evidence="1">
        <name>a divalent metal cation</name>
        <dbReference type="ChEBI" id="CHEBI:60240"/>
    </cofactor>
</comment>
<dbReference type="PANTHER" id="PTHR22930">
    <property type="match status" value="1"/>
</dbReference>
<evidence type="ECO:0000256" key="4">
    <source>
        <dbReference type="ARBA" id="ARBA00022722"/>
    </source>
</evidence>
<dbReference type="Proteomes" id="UP001458880">
    <property type="component" value="Unassembled WGS sequence"/>
</dbReference>
<evidence type="ECO:0000256" key="3">
    <source>
        <dbReference type="ARBA" id="ARBA00006958"/>
    </source>
</evidence>
<dbReference type="AlphaFoldDB" id="A0AAW1LQU6"/>
<feature type="domain" description="DDE Tnp4" evidence="8">
    <location>
        <begin position="6"/>
        <end position="157"/>
    </location>
</feature>
<dbReference type="InterPro" id="IPR027806">
    <property type="entry name" value="HARBI1_dom"/>
</dbReference>
<dbReference type="Pfam" id="PF13359">
    <property type="entry name" value="DDE_Tnp_4"/>
    <property type="match status" value="1"/>
</dbReference>
<comment type="caution">
    <text evidence="9">The sequence shown here is derived from an EMBL/GenBank/DDBJ whole genome shotgun (WGS) entry which is preliminary data.</text>
</comment>
<dbReference type="EMBL" id="JASPKY010000115">
    <property type="protein sequence ID" value="KAK9736295.1"/>
    <property type="molecule type" value="Genomic_DNA"/>
</dbReference>
<keyword evidence="10" id="KW-1185">Reference proteome</keyword>
<comment type="subcellular location">
    <subcellularLocation>
        <location evidence="2">Nucleus</location>
    </subcellularLocation>
</comment>
<evidence type="ECO:0000256" key="5">
    <source>
        <dbReference type="ARBA" id="ARBA00022723"/>
    </source>
</evidence>
<evidence type="ECO:0000313" key="10">
    <source>
        <dbReference type="Proteomes" id="UP001458880"/>
    </source>
</evidence>